<dbReference type="EMBL" id="JAENHL010000007">
    <property type="protein sequence ID" value="MBK1868424.1"/>
    <property type="molecule type" value="Genomic_DNA"/>
</dbReference>
<comment type="caution">
    <text evidence="1">The sequence shown here is derived from an EMBL/GenBank/DDBJ whole genome shotgun (WGS) entry which is preliminary data.</text>
</comment>
<keyword evidence="2" id="KW-1185">Reference proteome</keyword>
<accession>A0ACC5R6Y3</accession>
<name>A0ACC5R6Y3_9HYPH</name>
<dbReference type="Proteomes" id="UP000616151">
    <property type="component" value="Unassembled WGS sequence"/>
</dbReference>
<organism evidence="1 2">
    <name type="scientific">Taklimakanibacter albus</name>
    <dbReference type="NCBI Taxonomy" id="2800327"/>
    <lineage>
        <taxon>Bacteria</taxon>
        <taxon>Pseudomonadati</taxon>
        <taxon>Pseudomonadota</taxon>
        <taxon>Alphaproteobacteria</taxon>
        <taxon>Hyphomicrobiales</taxon>
        <taxon>Aestuariivirgaceae</taxon>
        <taxon>Taklimakanibacter</taxon>
    </lineage>
</organism>
<proteinExistence type="predicted"/>
<evidence type="ECO:0000313" key="2">
    <source>
        <dbReference type="Proteomes" id="UP000616151"/>
    </source>
</evidence>
<sequence>MFRTITRRGFVGRATAALAASALPIGAAHAAGVPSLKLGMGTWVGYCPVYIALAKGFYEEAGVALELTTFSGNDAAPAFAAGRVDMTSTAGSSALTLAANGIAFKNFLIPDFSVGADGILARNTIKDLADFKGRRIAVELVAVSHFMLLQVLDTVGLKEEDVTLINLAPDVAAAAYRSGEVDIAVTYAPYLGQVNKEVPDGRIIFDTAAMPTAIVDYYQVRDDVLAAKPEAVKAFVKATFKGLDFLRSDPAAALDICAKAMGVPADAVAQDLKGVYLPSPQENVAAMTDPQSQYYVIDKMRALAEFLVGKGQIQAVPDLAKFYDASVVKAVL</sequence>
<gene>
    <name evidence="1" type="ORF">JHL16_18870</name>
</gene>
<evidence type="ECO:0000313" key="1">
    <source>
        <dbReference type="EMBL" id="MBK1868424.1"/>
    </source>
</evidence>
<reference evidence="1" key="1">
    <citation type="submission" date="2021-01" db="EMBL/GenBank/DDBJ databases">
        <authorList>
            <person name="Sun Q."/>
        </authorList>
    </citation>
    <scope>NUCLEOTIDE SEQUENCE</scope>
    <source>
        <strain evidence="1">YIM B02566</strain>
    </source>
</reference>
<protein>
    <submittedName>
        <fullName evidence="1">ABC transporter substrate-binding protein</fullName>
    </submittedName>
</protein>